<sequence>MKILYCNNSELLEIFESNSIEMICNEDMQIEISDEDALRIGTIVDKFAPAASGDYSIEDK</sequence>
<dbReference type="EMBL" id="CP083680">
    <property type="protein sequence ID" value="UYU67326.1"/>
    <property type="molecule type" value="Genomic_DNA"/>
</dbReference>
<gene>
    <name evidence="1" type="ORF">KQP68_03330</name>
</gene>
<reference evidence="1 2" key="1">
    <citation type="submission" date="2021-06" db="EMBL/GenBank/DDBJ databases">
        <title>Interrogation of the integrated mobile genetic elements in gut-associated Bacteroides with a consensus prediction approach.</title>
        <authorList>
            <person name="Campbell D.E."/>
            <person name="Leigh J.R."/>
            <person name="Kim T."/>
            <person name="England W."/>
            <person name="Whitaker R.J."/>
            <person name="Degnan P.H."/>
        </authorList>
    </citation>
    <scope>NUCLEOTIDE SEQUENCE [LARGE SCALE GENOMIC DNA]</scope>
    <source>
        <strain evidence="1 2">WAL8669</strain>
    </source>
</reference>
<accession>A0ABD7U4T6</accession>
<name>A0ABD7U4T6_BACT4</name>
<dbReference type="RefSeq" id="WP_117577106.1">
    <property type="nucleotide sequence ID" value="NZ_CP083680.1"/>
</dbReference>
<dbReference type="AlphaFoldDB" id="A0ABD7U4T6"/>
<dbReference type="Proteomes" id="UP001156218">
    <property type="component" value="Chromosome"/>
</dbReference>
<proteinExistence type="predicted"/>
<protein>
    <submittedName>
        <fullName evidence="1">Uncharacterized protein</fullName>
    </submittedName>
</protein>
<evidence type="ECO:0000313" key="1">
    <source>
        <dbReference type="EMBL" id="UYU67326.1"/>
    </source>
</evidence>
<evidence type="ECO:0000313" key="2">
    <source>
        <dbReference type="Proteomes" id="UP001156218"/>
    </source>
</evidence>
<organism evidence="1 2">
    <name type="scientific">Bacteroides thetaiotaomicron</name>
    <dbReference type="NCBI Taxonomy" id="818"/>
    <lineage>
        <taxon>Bacteria</taxon>
        <taxon>Pseudomonadati</taxon>
        <taxon>Bacteroidota</taxon>
        <taxon>Bacteroidia</taxon>
        <taxon>Bacteroidales</taxon>
        <taxon>Bacteroidaceae</taxon>
        <taxon>Bacteroides</taxon>
    </lineage>
</organism>